<gene>
    <name evidence="4" type="ORF">GCM10009640_16540</name>
</gene>
<dbReference type="Proteomes" id="UP001501266">
    <property type="component" value="Unassembled WGS sequence"/>
</dbReference>
<feature type="chain" id="PRO_5045979958" description="GmrSD restriction endonucleases C-terminal domain-containing protein" evidence="2">
    <location>
        <begin position="36"/>
        <end position="260"/>
    </location>
</feature>
<protein>
    <recommendedName>
        <fullName evidence="3">GmrSD restriction endonucleases C-terminal domain-containing protein</fullName>
    </recommendedName>
</protein>
<evidence type="ECO:0000259" key="3">
    <source>
        <dbReference type="Pfam" id="PF07510"/>
    </source>
</evidence>
<dbReference type="PROSITE" id="PS51257">
    <property type="entry name" value="PROKAR_LIPOPROTEIN"/>
    <property type="match status" value="1"/>
</dbReference>
<keyword evidence="2" id="KW-0732">Signal</keyword>
<sequence length="260" mass="26852">MSSRADRLASPHVGVSAAAVALMAAVLVGCSPAGATPPAASRASPSSTATPAQTTPAAQPAESPAASPSITPPASELQEAALGLPLIDDSAQTPQYRRDDFGDGWVDVDRNGCSTRQDVLLRDLVAETLAEDGCTVLTGTLAVDPYTGATIAFTHDRVGGDSQAVQIDHIISLSAAHRGGAWTWTYDERVAFANDPETLLAVDGPTNAAKSDRGPADWMPEDPASWCDYAADSTTIARDYSLAVSAADRQMLVDVLTACA</sequence>
<evidence type="ECO:0000313" key="5">
    <source>
        <dbReference type="Proteomes" id="UP001501266"/>
    </source>
</evidence>
<dbReference type="RefSeq" id="WP_343919301.1">
    <property type="nucleotide sequence ID" value="NZ_BAAAKK010000004.1"/>
</dbReference>
<dbReference type="PANTHER" id="PTHR24094">
    <property type="entry name" value="SECRETED PROTEIN"/>
    <property type="match status" value="1"/>
</dbReference>
<evidence type="ECO:0000256" key="1">
    <source>
        <dbReference type="SAM" id="MobiDB-lite"/>
    </source>
</evidence>
<organism evidence="4 5">
    <name type="scientific">Agrococcus citreus</name>
    <dbReference type="NCBI Taxonomy" id="84643"/>
    <lineage>
        <taxon>Bacteria</taxon>
        <taxon>Bacillati</taxon>
        <taxon>Actinomycetota</taxon>
        <taxon>Actinomycetes</taxon>
        <taxon>Micrococcales</taxon>
        <taxon>Microbacteriaceae</taxon>
        <taxon>Agrococcus</taxon>
    </lineage>
</organism>
<keyword evidence="5" id="KW-1185">Reference proteome</keyword>
<comment type="caution">
    <text evidence="4">The sequence shown here is derived from an EMBL/GenBank/DDBJ whole genome shotgun (WGS) entry which is preliminary data.</text>
</comment>
<proteinExistence type="predicted"/>
<feature type="domain" description="GmrSD restriction endonucleases C-terminal" evidence="3">
    <location>
        <begin position="118"/>
        <end position="253"/>
    </location>
</feature>
<name>A0ABN1YUH3_9MICO</name>
<reference evidence="4 5" key="1">
    <citation type="journal article" date="2019" name="Int. J. Syst. Evol. Microbiol.">
        <title>The Global Catalogue of Microorganisms (GCM) 10K type strain sequencing project: providing services to taxonomists for standard genome sequencing and annotation.</title>
        <authorList>
            <consortium name="The Broad Institute Genomics Platform"/>
            <consortium name="The Broad Institute Genome Sequencing Center for Infectious Disease"/>
            <person name="Wu L."/>
            <person name="Ma J."/>
        </authorList>
    </citation>
    <scope>NUCLEOTIDE SEQUENCE [LARGE SCALE GENOMIC DNA]</scope>
    <source>
        <strain evidence="4 5">JCM 12398</strain>
    </source>
</reference>
<evidence type="ECO:0000256" key="2">
    <source>
        <dbReference type="SAM" id="SignalP"/>
    </source>
</evidence>
<evidence type="ECO:0000313" key="4">
    <source>
        <dbReference type="EMBL" id="GAA1422946.1"/>
    </source>
</evidence>
<dbReference type="Pfam" id="PF07510">
    <property type="entry name" value="GmrSD_C"/>
    <property type="match status" value="1"/>
</dbReference>
<dbReference type="EMBL" id="BAAAKK010000004">
    <property type="protein sequence ID" value="GAA1422946.1"/>
    <property type="molecule type" value="Genomic_DNA"/>
</dbReference>
<feature type="signal peptide" evidence="2">
    <location>
        <begin position="1"/>
        <end position="35"/>
    </location>
</feature>
<dbReference type="InterPro" id="IPR011089">
    <property type="entry name" value="GmrSD_C"/>
</dbReference>
<feature type="region of interest" description="Disordered" evidence="1">
    <location>
        <begin position="34"/>
        <end position="72"/>
    </location>
</feature>
<dbReference type="PANTHER" id="PTHR24094:SF15">
    <property type="entry name" value="AMP-DEPENDENT SYNTHETASE_LIGASE DOMAIN-CONTAINING PROTEIN-RELATED"/>
    <property type="match status" value="1"/>
</dbReference>
<accession>A0ABN1YUH3</accession>